<dbReference type="EMBL" id="MWZD01000012">
    <property type="protein sequence ID" value="PRI12422.1"/>
    <property type="molecule type" value="Genomic_DNA"/>
</dbReference>
<evidence type="ECO:0000313" key="2">
    <source>
        <dbReference type="EMBL" id="PRI12422.1"/>
    </source>
</evidence>
<reference evidence="2 3" key="1">
    <citation type="journal article" date="2017" name="New Microbes New Infect">
        <title>Genome sequence of 'Leucobacter massiliensis' sp. nov. isolated from human pharynx after travel to the 2014 Hajj.</title>
        <authorList>
            <person name="Leangapichart T."/>
            <person name="Gautret P."/>
            <person name="Nguyen T.T."/>
            <person name="Armstrong N."/>
            <person name="Rolain J.M."/>
        </authorList>
    </citation>
    <scope>NUCLEOTIDE SEQUENCE [LARGE SCALE GENOMIC DNA]</scope>
    <source>
        <strain evidence="2 3">122RC15</strain>
    </source>
</reference>
<name>A0A2S9QS77_9MICO</name>
<dbReference type="AlphaFoldDB" id="A0A2S9QS77"/>
<protein>
    <submittedName>
        <fullName evidence="2">Uncharacterized protein</fullName>
    </submittedName>
</protein>
<feature type="region of interest" description="Disordered" evidence="1">
    <location>
        <begin position="39"/>
        <end position="66"/>
    </location>
</feature>
<dbReference type="RefSeq" id="WP_105804126.1">
    <property type="nucleotide sequence ID" value="NZ_MWZD01000012.1"/>
</dbReference>
<sequence length="66" mass="7187">MGFLDDAKETAEAAAKKVGRAVEDGIDRAKDKVDELKAEGEVKKAEAERDAVKARNDAKEGLREDQ</sequence>
<comment type="caution">
    <text evidence="2">The sequence shown here is derived from an EMBL/GenBank/DDBJ whole genome shotgun (WGS) entry which is preliminary data.</text>
</comment>
<organism evidence="2 3">
    <name type="scientific">Leucobacter massiliensis</name>
    <dbReference type="NCBI Taxonomy" id="1686285"/>
    <lineage>
        <taxon>Bacteria</taxon>
        <taxon>Bacillati</taxon>
        <taxon>Actinomycetota</taxon>
        <taxon>Actinomycetes</taxon>
        <taxon>Micrococcales</taxon>
        <taxon>Microbacteriaceae</taxon>
        <taxon>Leucobacter</taxon>
    </lineage>
</organism>
<gene>
    <name evidence="2" type="ORF">B4915_01775</name>
</gene>
<evidence type="ECO:0000256" key="1">
    <source>
        <dbReference type="SAM" id="MobiDB-lite"/>
    </source>
</evidence>
<accession>A0A2S9QS77</accession>
<evidence type="ECO:0000313" key="3">
    <source>
        <dbReference type="Proteomes" id="UP000238650"/>
    </source>
</evidence>
<proteinExistence type="predicted"/>
<keyword evidence="3" id="KW-1185">Reference proteome</keyword>
<dbReference type="Proteomes" id="UP000238650">
    <property type="component" value="Unassembled WGS sequence"/>
</dbReference>